<name>X1RRP3_9ZZZZ</name>
<accession>X1RRP3</accession>
<dbReference type="EMBL" id="BARW01000080">
    <property type="protein sequence ID" value="GAI69626.1"/>
    <property type="molecule type" value="Genomic_DNA"/>
</dbReference>
<protein>
    <submittedName>
        <fullName evidence="1">Uncharacterized protein</fullName>
    </submittedName>
</protein>
<proteinExistence type="predicted"/>
<gene>
    <name evidence="1" type="ORF">S12H4_00604</name>
</gene>
<comment type="caution">
    <text evidence="1">The sequence shown here is derived from an EMBL/GenBank/DDBJ whole genome shotgun (WGS) entry which is preliminary data.</text>
</comment>
<organism evidence="1">
    <name type="scientific">marine sediment metagenome</name>
    <dbReference type="NCBI Taxonomy" id="412755"/>
    <lineage>
        <taxon>unclassified sequences</taxon>
        <taxon>metagenomes</taxon>
        <taxon>ecological metagenomes</taxon>
    </lineage>
</organism>
<dbReference type="AlphaFoldDB" id="X1RRP3"/>
<evidence type="ECO:0000313" key="1">
    <source>
        <dbReference type="EMBL" id="GAI69626.1"/>
    </source>
</evidence>
<sequence>MKKLKDMTIDPIKALQGGNMTTAQAQQMFNGVLPIGDYKGVASILDLDLLVVQPLVNAELAHILGILDGRLEGTDLVTLTTIVGATSPIGTVLTGSLTVPAGEVWFINAVQTYINCTGAANGLVGNWRCSLWPDRAATPSVAGQSFHPAAGLVAAAGATLITLDEFGPIATAWLITNKVPLLRLPAGAIITFTLVTATAEVDVAAASTLKLYGSVGKPLVA</sequence>
<reference evidence="1" key="1">
    <citation type="journal article" date="2014" name="Front. Microbiol.">
        <title>High frequency of phylogenetically diverse reductive dehalogenase-homologous genes in deep subseafloor sedimentary metagenomes.</title>
        <authorList>
            <person name="Kawai M."/>
            <person name="Futagami T."/>
            <person name="Toyoda A."/>
            <person name="Takaki Y."/>
            <person name="Nishi S."/>
            <person name="Hori S."/>
            <person name="Arai W."/>
            <person name="Tsubouchi T."/>
            <person name="Morono Y."/>
            <person name="Uchiyama I."/>
            <person name="Ito T."/>
            <person name="Fujiyama A."/>
            <person name="Inagaki F."/>
            <person name="Takami H."/>
        </authorList>
    </citation>
    <scope>NUCLEOTIDE SEQUENCE</scope>
    <source>
        <strain evidence="1">Expedition CK06-06</strain>
    </source>
</reference>